<dbReference type="AlphaFoldDB" id="A0A380K1A3"/>
<reference evidence="1 2" key="1">
    <citation type="submission" date="2018-06" db="EMBL/GenBank/DDBJ databases">
        <authorList>
            <consortium name="Pathogen Informatics"/>
            <person name="Doyle S."/>
        </authorList>
    </citation>
    <scope>NUCLEOTIDE SEQUENCE [LARGE SCALE GENOMIC DNA]</scope>
    <source>
        <strain evidence="1 2">NCTC13767</strain>
    </source>
</reference>
<sequence>MWLFFDNEAGIKYKKAEIQRFLAGSASILTLQYNSKDIDTIRTGCKLAFRYKARDYWLNIMKFEKQGFKVEITACSLHLEMNNEERGAHKPDKAMSFAEYLAYYDPEHSVTLGINQVSDKKIKLEWTSTDTILARLFSIATALTQSLNLLQN</sequence>
<gene>
    <name evidence="1" type="ORF">NCTC13767_00013</name>
</gene>
<proteinExistence type="predicted"/>
<dbReference type="EMBL" id="UHFM01000002">
    <property type="protein sequence ID" value="SUN56574.1"/>
    <property type="molecule type" value="Genomic_DNA"/>
</dbReference>
<protein>
    <submittedName>
        <fullName evidence="1">Putative serine/threonine-rich protein P11E10.02c in chromosome I</fullName>
    </submittedName>
</protein>
<evidence type="ECO:0000313" key="2">
    <source>
        <dbReference type="Proteomes" id="UP000254510"/>
    </source>
</evidence>
<evidence type="ECO:0000313" key="1">
    <source>
        <dbReference type="EMBL" id="SUN56574.1"/>
    </source>
</evidence>
<accession>A0A380K1A3</accession>
<dbReference type="Proteomes" id="UP000254510">
    <property type="component" value="Unassembled WGS sequence"/>
</dbReference>
<name>A0A380K1A3_9STRE</name>
<organism evidence="1 2">
    <name type="scientific">Streptococcus gallolyticus</name>
    <dbReference type="NCBI Taxonomy" id="315405"/>
    <lineage>
        <taxon>Bacteria</taxon>
        <taxon>Bacillati</taxon>
        <taxon>Bacillota</taxon>
        <taxon>Bacilli</taxon>
        <taxon>Lactobacillales</taxon>
        <taxon>Streptococcaceae</taxon>
        <taxon>Streptococcus</taxon>
    </lineage>
</organism>